<feature type="transmembrane region" description="Helical" evidence="1">
    <location>
        <begin position="338"/>
        <end position="360"/>
    </location>
</feature>
<protein>
    <submittedName>
        <fullName evidence="2">Uncharacterized protein</fullName>
    </submittedName>
</protein>
<dbReference type="Proteomes" id="UP000228503">
    <property type="component" value="Unassembled WGS sequence"/>
</dbReference>
<keyword evidence="1" id="KW-0472">Membrane</keyword>
<evidence type="ECO:0000313" key="3">
    <source>
        <dbReference type="Proteomes" id="UP000228503"/>
    </source>
</evidence>
<dbReference type="EMBL" id="PFOB01000005">
    <property type="protein sequence ID" value="PIZ64028.1"/>
    <property type="molecule type" value="Genomic_DNA"/>
</dbReference>
<keyword evidence="1" id="KW-1133">Transmembrane helix</keyword>
<dbReference type="SUPFAM" id="SSF49464">
    <property type="entry name" value="Carboxypeptidase regulatory domain-like"/>
    <property type="match status" value="1"/>
</dbReference>
<feature type="non-terminal residue" evidence="2">
    <location>
        <position position="1"/>
    </location>
</feature>
<dbReference type="InterPro" id="IPR008969">
    <property type="entry name" value="CarboxyPept-like_regulatory"/>
</dbReference>
<comment type="caution">
    <text evidence="2">The sequence shown here is derived from an EMBL/GenBank/DDBJ whole genome shotgun (WGS) entry which is preliminary data.</text>
</comment>
<dbReference type="Gene3D" id="2.60.40.1120">
    <property type="entry name" value="Carboxypeptidase-like, regulatory domain"/>
    <property type="match status" value="1"/>
</dbReference>
<keyword evidence="1" id="KW-0812">Transmembrane</keyword>
<feature type="transmembrane region" description="Helical" evidence="1">
    <location>
        <begin position="293"/>
        <end position="314"/>
    </location>
</feature>
<proteinExistence type="predicted"/>
<dbReference type="AlphaFoldDB" id="A0A2M7U1U9"/>
<sequence>EIEFENLTPDTVYCFQITASNVLLGQEIIGDIFTFHTAREDIGVRIHATSTLWQNIRLNSRSVKNLGVPRDVPVVITLDIDNAEKLSHLDGEFVNRSVLGLTTIHSPNVQKVNFIEIAPGVFSAEIMTPYLVDQYYFNLKIKNDFGGYTTRVLPYSFQVADPIKVVDQNGKPIENAHLKIERFEESRKKFVVLNDAFPQSPLAKSFFQPYYSDEKGYVFVALPIGNYRITATAIGYEQLSQEFYLGDDFMKFPEISLRSHFSIATAIEYISFAALTAYEVLVGDISSYFSTSLLQVVLLLYEAFMLAFVILYGIEKFGILSKLHSKVGLLFAKFSDELFHSILGVWSISNVFITIFLILFRGFQQSMLFILITAVVALLDIYLYIVHEKSKKN</sequence>
<evidence type="ECO:0000256" key="1">
    <source>
        <dbReference type="SAM" id="Phobius"/>
    </source>
</evidence>
<feature type="transmembrane region" description="Helical" evidence="1">
    <location>
        <begin position="367"/>
        <end position="385"/>
    </location>
</feature>
<feature type="transmembrane region" description="Helical" evidence="1">
    <location>
        <begin position="261"/>
        <end position="281"/>
    </location>
</feature>
<reference evidence="3" key="1">
    <citation type="submission" date="2017-09" db="EMBL/GenBank/DDBJ databases">
        <title>Depth-based differentiation of microbial function through sediment-hosted aquifers and enrichment of novel symbionts in the deep terrestrial subsurface.</title>
        <authorList>
            <person name="Probst A.J."/>
            <person name="Ladd B."/>
            <person name="Jarett J.K."/>
            <person name="Geller-Mcgrath D.E."/>
            <person name="Sieber C.M.K."/>
            <person name="Emerson J.B."/>
            <person name="Anantharaman K."/>
            <person name="Thomas B.C."/>
            <person name="Malmstrom R."/>
            <person name="Stieglmeier M."/>
            <person name="Klingl A."/>
            <person name="Woyke T."/>
            <person name="Ryan C.M."/>
            <person name="Banfield J.F."/>
        </authorList>
    </citation>
    <scope>NUCLEOTIDE SEQUENCE [LARGE SCALE GENOMIC DNA]</scope>
</reference>
<evidence type="ECO:0000313" key="2">
    <source>
        <dbReference type="EMBL" id="PIZ64028.1"/>
    </source>
</evidence>
<gene>
    <name evidence="2" type="ORF">COY16_00465</name>
</gene>
<name>A0A2M7U1U9_9BACT</name>
<organism evidence="2 3">
    <name type="scientific">Candidatus Roizmanbacteria bacterium CG_4_10_14_0_2_um_filter_39_13</name>
    <dbReference type="NCBI Taxonomy" id="1974825"/>
    <lineage>
        <taxon>Bacteria</taxon>
        <taxon>Candidatus Roizmaniibacteriota</taxon>
    </lineage>
</organism>
<accession>A0A2M7U1U9</accession>